<keyword evidence="3" id="KW-1185">Reference proteome</keyword>
<feature type="compositionally biased region" description="Low complexity" evidence="1">
    <location>
        <begin position="96"/>
        <end position="107"/>
    </location>
</feature>
<comment type="caution">
    <text evidence="2">The sequence shown here is derived from an EMBL/GenBank/DDBJ whole genome shotgun (WGS) entry which is preliminary data.</text>
</comment>
<evidence type="ECO:0000256" key="1">
    <source>
        <dbReference type="SAM" id="MobiDB-lite"/>
    </source>
</evidence>
<dbReference type="EMBL" id="CATQJL010000223">
    <property type="protein sequence ID" value="CAJ0598779.1"/>
    <property type="molecule type" value="Genomic_DNA"/>
</dbReference>
<reference evidence="2" key="1">
    <citation type="submission" date="2023-07" db="EMBL/GenBank/DDBJ databases">
        <authorList>
            <consortium name="CYATHOMIX"/>
        </authorList>
    </citation>
    <scope>NUCLEOTIDE SEQUENCE</scope>
    <source>
        <strain evidence="2">N/A</strain>
    </source>
</reference>
<name>A0AA36GUY9_CYLNA</name>
<sequence>MFPHKIFYVPVISKNESNLHNVSTTHNQTSLRPILPRPAPTQLLIQSREPLYEQKVMPANHLLMQPSGSQSLLVETKVPVLLSQAPHSDRLLAQNSESSTRSTSRSSPTNFTFASPVPAELSFKAVSKPTAESSPHCDNFPSQSTAPPSSLPCSSFSSQSIAPSSSLPCSNFSSPFTASSSPPCNSFFSQSTDPSSPPCREFSGRKTYLGERQEPLIAIHLHFTKIRRFSRFSNAFIVVKKAVTFKYM</sequence>
<proteinExistence type="predicted"/>
<evidence type="ECO:0000313" key="2">
    <source>
        <dbReference type="EMBL" id="CAJ0598779.1"/>
    </source>
</evidence>
<organism evidence="2 3">
    <name type="scientific">Cylicocyclus nassatus</name>
    <name type="common">Nematode worm</name>
    <dbReference type="NCBI Taxonomy" id="53992"/>
    <lineage>
        <taxon>Eukaryota</taxon>
        <taxon>Metazoa</taxon>
        <taxon>Ecdysozoa</taxon>
        <taxon>Nematoda</taxon>
        <taxon>Chromadorea</taxon>
        <taxon>Rhabditida</taxon>
        <taxon>Rhabditina</taxon>
        <taxon>Rhabditomorpha</taxon>
        <taxon>Strongyloidea</taxon>
        <taxon>Strongylidae</taxon>
        <taxon>Cylicocyclus</taxon>
    </lineage>
</organism>
<protein>
    <submittedName>
        <fullName evidence="2">Uncharacterized protein</fullName>
    </submittedName>
</protein>
<dbReference type="Proteomes" id="UP001176961">
    <property type="component" value="Unassembled WGS sequence"/>
</dbReference>
<dbReference type="AlphaFoldDB" id="A0AA36GUY9"/>
<gene>
    <name evidence="2" type="ORF">CYNAS_LOCUS10762</name>
</gene>
<accession>A0AA36GUY9</accession>
<feature type="region of interest" description="Disordered" evidence="1">
    <location>
        <begin position="89"/>
        <end position="113"/>
    </location>
</feature>
<evidence type="ECO:0000313" key="3">
    <source>
        <dbReference type="Proteomes" id="UP001176961"/>
    </source>
</evidence>